<sequence>MTRHEACEVLGIPTGARQEEIKAAYRERAKRYHPDLSGGGADDEARFRRVQEAYETLSKGHGLSPCGEAGPGADEEAGFDDDDLFEKLFGLDPVRLVRKFMKLHDIEILFDGSMQVRAASRMAHSRMDIDGWLAATEFDPHHVVDEVMLDVRVRVHKTKKGDIERALRKITREDQQRRRNVVVKPLLSSELTASERDRAESEWIRLISGVFDGDMSLGVAVMKHFIWQVKQKLLGRPVKHHLMPVIFSPVQGSGKTTFVLKFLAPLKELATDPVLLSDFADKRSGDIYRYPVVFIDDVDRIATKLVPVLKSLVTSEGLRRRKLGTSYSVKLRQLTTPIGTANEAVDDLIADETGNRRFFGLRFRNGAVAKGGDPAVWEIVGMIDFELLWRSVDAFSLCPIEPYLGDLVAAQEAARRPDVVEAWLGALDLTSDEVASISTKAGVKAKPLWELFSRQTGSGLSLTKFGLEMAHHAANPELPFGPKVATMSGTFYPIKKG</sequence>
<name>A0A6L3SPM9_9HYPH</name>
<dbReference type="Pfam" id="PF05272">
    <property type="entry name" value="VapE-like_dom"/>
    <property type="match status" value="1"/>
</dbReference>
<dbReference type="OrthoDB" id="7569490at2"/>
<dbReference type="Pfam" id="PF00226">
    <property type="entry name" value="DnaJ"/>
    <property type="match status" value="1"/>
</dbReference>
<dbReference type="PANTHER" id="PTHR44240">
    <property type="entry name" value="DNAJ DOMAIN (PROKARYOTIC HEAT SHOCK PROTEIN)-RELATED"/>
    <property type="match status" value="1"/>
</dbReference>
<gene>
    <name evidence="2" type="ORF">F6X53_28525</name>
</gene>
<comment type="caution">
    <text evidence="2">The sequence shown here is derived from an EMBL/GenBank/DDBJ whole genome shotgun (WGS) entry which is preliminary data.</text>
</comment>
<protein>
    <submittedName>
        <fullName evidence="2">DnaJ domain-containing protein</fullName>
    </submittedName>
</protein>
<dbReference type="PRINTS" id="PR00625">
    <property type="entry name" value="JDOMAIN"/>
</dbReference>
<dbReference type="InterPro" id="IPR001623">
    <property type="entry name" value="DnaJ_domain"/>
</dbReference>
<dbReference type="SMART" id="SM00271">
    <property type="entry name" value="DnaJ"/>
    <property type="match status" value="1"/>
</dbReference>
<dbReference type="Gene3D" id="1.10.287.110">
    <property type="entry name" value="DnaJ domain"/>
    <property type="match status" value="1"/>
</dbReference>
<dbReference type="CDD" id="cd06257">
    <property type="entry name" value="DnaJ"/>
    <property type="match status" value="1"/>
</dbReference>
<keyword evidence="3" id="KW-1185">Reference proteome</keyword>
<dbReference type="Proteomes" id="UP000474159">
    <property type="component" value="Unassembled WGS sequence"/>
</dbReference>
<dbReference type="AlphaFoldDB" id="A0A6L3SPM9"/>
<dbReference type="PROSITE" id="PS50076">
    <property type="entry name" value="DNAJ_2"/>
    <property type="match status" value="1"/>
</dbReference>
<proteinExistence type="predicted"/>
<evidence type="ECO:0000313" key="3">
    <source>
        <dbReference type="Proteomes" id="UP000474159"/>
    </source>
</evidence>
<organism evidence="2 3">
    <name type="scientific">Methylobacterium soli</name>
    <dbReference type="NCBI Taxonomy" id="553447"/>
    <lineage>
        <taxon>Bacteria</taxon>
        <taxon>Pseudomonadati</taxon>
        <taxon>Pseudomonadota</taxon>
        <taxon>Alphaproteobacteria</taxon>
        <taxon>Hyphomicrobiales</taxon>
        <taxon>Methylobacteriaceae</taxon>
        <taxon>Methylobacterium</taxon>
    </lineage>
</organism>
<dbReference type="InterPro" id="IPR007936">
    <property type="entry name" value="VapE-like_dom"/>
</dbReference>
<reference evidence="2 3" key="1">
    <citation type="submission" date="2019-09" db="EMBL/GenBank/DDBJ databases">
        <title>YIM 48816 draft genome.</title>
        <authorList>
            <person name="Jiang L."/>
        </authorList>
    </citation>
    <scope>NUCLEOTIDE SEQUENCE [LARGE SCALE GENOMIC DNA]</scope>
    <source>
        <strain evidence="2 3">YIM 48816</strain>
    </source>
</reference>
<evidence type="ECO:0000259" key="1">
    <source>
        <dbReference type="PROSITE" id="PS50076"/>
    </source>
</evidence>
<feature type="domain" description="J" evidence="1">
    <location>
        <begin position="5"/>
        <end position="62"/>
    </location>
</feature>
<dbReference type="InterPro" id="IPR036869">
    <property type="entry name" value="J_dom_sf"/>
</dbReference>
<dbReference type="EMBL" id="VZZK01000051">
    <property type="protein sequence ID" value="KAB1072070.1"/>
    <property type="molecule type" value="Genomic_DNA"/>
</dbReference>
<dbReference type="PANTHER" id="PTHR44240:SF10">
    <property type="entry name" value="J DOMAIN-CONTAINING PROTEIN"/>
    <property type="match status" value="1"/>
</dbReference>
<accession>A0A6L3SPM9</accession>
<evidence type="ECO:0000313" key="2">
    <source>
        <dbReference type="EMBL" id="KAB1072070.1"/>
    </source>
</evidence>
<dbReference type="InterPro" id="IPR052276">
    <property type="entry name" value="Diphthamide-biosynth_chaperone"/>
</dbReference>
<dbReference type="SUPFAM" id="SSF46565">
    <property type="entry name" value="Chaperone J-domain"/>
    <property type="match status" value="1"/>
</dbReference>